<protein>
    <submittedName>
        <fullName evidence="2">Uncharacterized protein</fullName>
    </submittedName>
</protein>
<keyword evidence="3" id="KW-1185">Reference proteome</keyword>
<evidence type="ECO:0000256" key="1">
    <source>
        <dbReference type="SAM" id="MobiDB-lite"/>
    </source>
</evidence>
<reference evidence="2" key="3">
    <citation type="submission" date="2023-05" db="EMBL/GenBank/DDBJ databases">
        <authorList>
            <person name="Smith C.H."/>
        </authorList>
    </citation>
    <scope>NUCLEOTIDE SEQUENCE</scope>
    <source>
        <strain evidence="2">CHS0354</strain>
        <tissue evidence="2">Mantle</tissue>
    </source>
</reference>
<dbReference type="AlphaFoldDB" id="A0AAE0WHJ9"/>
<reference evidence="2" key="2">
    <citation type="journal article" date="2021" name="Genome Biol. Evol.">
        <title>Developing a high-quality reference genome for a parasitic bivalve with doubly uniparental inheritance (Bivalvia: Unionida).</title>
        <authorList>
            <person name="Smith C.H."/>
        </authorList>
    </citation>
    <scope>NUCLEOTIDE SEQUENCE</scope>
    <source>
        <strain evidence="2">CHS0354</strain>
        <tissue evidence="2">Mantle</tissue>
    </source>
</reference>
<feature type="region of interest" description="Disordered" evidence="1">
    <location>
        <begin position="1"/>
        <end position="24"/>
    </location>
</feature>
<dbReference type="EMBL" id="JAEAOA010001453">
    <property type="protein sequence ID" value="KAK3612572.1"/>
    <property type="molecule type" value="Genomic_DNA"/>
</dbReference>
<proteinExistence type="predicted"/>
<accession>A0AAE0WHJ9</accession>
<name>A0AAE0WHJ9_9BIVA</name>
<gene>
    <name evidence="2" type="ORF">CHS0354_024561</name>
</gene>
<sequence length="67" mass="7733">MTLTLRPHAWNTHPKIPLQEGHRDPRLPQANLFDTKAQHILSRKIRLQTPGSNVTFDTWVGITHKKS</sequence>
<comment type="caution">
    <text evidence="2">The sequence shown here is derived from an EMBL/GenBank/DDBJ whole genome shotgun (WGS) entry which is preliminary data.</text>
</comment>
<evidence type="ECO:0000313" key="2">
    <source>
        <dbReference type="EMBL" id="KAK3612572.1"/>
    </source>
</evidence>
<evidence type="ECO:0000313" key="3">
    <source>
        <dbReference type="Proteomes" id="UP001195483"/>
    </source>
</evidence>
<dbReference type="Proteomes" id="UP001195483">
    <property type="component" value="Unassembled WGS sequence"/>
</dbReference>
<organism evidence="2 3">
    <name type="scientific">Potamilus streckersoni</name>
    <dbReference type="NCBI Taxonomy" id="2493646"/>
    <lineage>
        <taxon>Eukaryota</taxon>
        <taxon>Metazoa</taxon>
        <taxon>Spiralia</taxon>
        <taxon>Lophotrochozoa</taxon>
        <taxon>Mollusca</taxon>
        <taxon>Bivalvia</taxon>
        <taxon>Autobranchia</taxon>
        <taxon>Heteroconchia</taxon>
        <taxon>Palaeoheterodonta</taxon>
        <taxon>Unionida</taxon>
        <taxon>Unionoidea</taxon>
        <taxon>Unionidae</taxon>
        <taxon>Ambleminae</taxon>
        <taxon>Lampsilini</taxon>
        <taxon>Potamilus</taxon>
    </lineage>
</organism>
<reference evidence="2" key="1">
    <citation type="journal article" date="2021" name="Genome Biol. Evol.">
        <title>A High-Quality Reference Genome for a Parasitic Bivalve with Doubly Uniparental Inheritance (Bivalvia: Unionida).</title>
        <authorList>
            <person name="Smith C.H."/>
        </authorList>
    </citation>
    <scope>NUCLEOTIDE SEQUENCE</scope>
    <source>
        <strain evidence="2">CHS0354</strain>
    </source>
</reference>